<dbReference type="Proteomes" id="UP000316639">
    <property type="component" value="Unassembled WGS sequence"/>
</dbReference>
<feature type="transmembrane region" description="Helical" evidence="2">
    <location>
        <begin position="816"/>
        <end position="837"/>
    </location>
</feature>
<feature type="compositionally biased region" description="Low complexity" evidence="1">
    <location>
        <begin position="432"/>
        <end position="450"/>
    </location>
</feature>
<name>A0A563ESP5_9PSEU</name>
<keyword evidence="2" id="KW-0472">Membrane</keyword>
<protein>
    <recommendedName>
        <fullName evidence="6">Prenyltransferase and squalene oxidase repeat-containing protein</fullName>
    </recommendedName>
</protein>
<feature type="signal peptide" evidence="3">
    <location>
        <begin position="1"/>
        <end position="31"/>
    </location>
</feature>
<gene>
    <name evidence="4" type="ORF">FKR81_19155</name>
</gene>
<organism evidence="4 5">
    <name type="scientific">Lentzea tibetensis</name>
    <dbReference type="NCBI Taxonomy" id="2591470"/>
    <lineage>
        <taxon>Bacteria</taxon>
        <taxon>Bacillati</taxon>
        <taxon>Actinomycetota</taxon>
        <taxon>Actinomycetes</taxon>
        <taxon>Pseudonocardiales</taxon>
        <taxon>Pseudonocardiaceae</taxon>
        <taxon>Lentzea</taxon>
    </lineage>
</organism>
<keyword evidence="2" id="KW-1133">Transmembrane helix</keyword>
<keyword evidence="2" id="KW-0812">Transmembrane</keyword>
<keyword evidence="5" id="KW-1185">Reference proteome</keyword>
<dbReference type="EMBL" id="VOBR01000011">
    <property type="protein sequence ID" value="TWP50727.1"/>
    <property type="molecule type" value="Genomic_DNA"/>
</dbReference>
<dbReference type="OrthoDB" id="3637834at2"/>
<evidence type="ECO:0000256" key="2">
    <source>
        <dbReference type="SAM" id="Phobius"/>
    </source>
</evidence>
<proteinExistence type="predicted"/>
<evidence type="ECO:0000256" key="3">
    <source>
        <dbReference type="SAM" id="SignalP"/>
    </source>
</evidence>
<evidence type="ECO:0000256" key="1">
    <source>
        <dbReference type="SAM" id="MobiDB-lite"/>
    </source>
</evidence>
<feature type="compositionally biased region" description="Low complexity" evidence="1">
    <location>
        <begin position="405"/>
        <end position="424"/>
    </location>
</feature>
<feature type="region of interest" description="Disordered" evidence="1">
    <location>
        <begin position="400"/>
        <end position="469"/>
    </location>
</feature>
<dbReference type="AlphaFoldDB" id="A0A563ESP5"/>
<sequence>MNHTRRRHVAALSSVVSIGLVVAVVAGTASAASDRVAARSNSQWLAKQLKPDGTLENPNGGTLPDHGLMIDTLFALHASGDGALAAPIAGFLDEGGHATDYFTWDGLVPGEGYEAIIVGGAAAKVLVAAEVSGHDPRSFDGYDMVAETKAAIMRSGPDKGRVSDYTKNPDFADFVSNNANMFGQALGVIGLAAAGENDQLAIDKLITQQCSEGYFRIFFGLIPTDETGDHVTPNGQKISTCDEGKPFGQSTPDGDATGLALSALVAARSAGAPGLDAPIARTVAWLKANQTASGGWGGGVGTEAANTNSTGLIAQALADAGGSGAEVDRGVGFLKSAQANAAADAGNALAGHIGAIAYNPDSYLAGRTSGITALDPWIRASAQASLGLSQVGFFALAKGEIPGDPSSTTGTTSTTTTTTTTTTIPPGPPTTTTPTTTTAPTTTTTTTTSPEVVPNAQGEAPGNATSPPRTVVRTVVLPPPTNKAQPATPTPASRLGAYLANQLLGGDHVEVTQDGKTFVDYDATAELVLALRALGEQPTAVERASKFLLTPESVKAYAHGAPYETGAASYAEPLAKLLIVARFAAADEAAKQLHDDLTALRGPDGKFTDKGSFGDADNTVRRHAWIAMATTDSTAIDLLTKHQCDDGTFPAELTTDKCASGDTAATAAAVLALNSGPRTDDPPATEWPDAWSEHRATALVAAAAALTARTDGKGLITGDVALSSAVAGARQFAGLDASATARSLGELVPATGGVPNADGRADLFTSLAVASGVAGRSWASATGSPVSPVVRLPLAAHKAEQAAQEPQPVQARALAVHWPALLIGLGGIVLVIALGLVAGRVVARNKGVAP</sequence>
<evidence type="ECO:0008006" key="6">
    <source>
        <dbReference type="Google" id="ProtNLM"/>
    </source>
</evidence>
<dbReference type="RefSeq" id="WP_146353447.1">
    <property type="nucleotide sequence ID" value="NZ_VOBR01000011.1"/>
</dbReference>
<comment type="caution">
    <text evidence="4">The sequence shown here is derived from an EMBL/GenBank/DDBJ whole genome shotgun (WGS) entry which is preliminary data.</text>
</comment>
<dbReference type="SUPFAM" id="SSF48239">
    <property type="entry name" value="Terpenoid cyclases/Protein prenyltransferases"/>
    <property type="match status" value="2"/>
</dbReference>
<dbReference type="Gene3D" id="1.50.10.20">
    <property type="match status" value="2"/>
</dbReference>
<evidence type="ECO:0000313" key="4">
    <source>
        <dbReference type="EMBL" id="TWP50727.1"/>
    </source>
</evidence>
<accession>A0A563ESP5</accession>
<feature type="chain" id="PRO_5021998528" description="Prenyltransferase and squalene oxidase repeat-containing protein" evidence="3">
    <location>
        <begin position="32"/>
        <end position="850"/>
    </location>
</feature>
<reference evidence="4 5" key="1">
    <citation type="submission" date="2019-07" db="EMBL/GenBank/DDBJ databases">
        <title>Lentzea xizangensis sp. nov., isolated from Qinghai-Tibetan Plateau Soils.</title>
        <authorList>
            <person name="Huang J."/>
        </authorList>
    </citation>
    <scope>NUCLEOTIDE SEQUENCE [LARGE SCALE GENOMIC DNA]</scope>
    <source>
        <strain evidence="4 5">FXJ1.1311</strain>
    </source>
</reference>
<dbReference type="InterPro" id="IPR008930">
    <property type="entry name" value="Terpenoid_cyclase/PrenylTrfase"/>
</dbReference>
<keyword evidence="3" id="KW-0732">Signal</keyword>
<evidence type="ECO:0000313" key="5">
    <source>
        <dbReference type="Proteomes" id="UP000316639"/>
    </source>
</evidence>